<dbReference type="AlphaFoldDB" id="A0AB73T4R4"/>
<keyword evidence="10" id="KW-1185">Reference proteome</keyword>
<comment type="caution">
    <text evidence="9">The sequence shown here is derived from an EMBL/GenBank/DDBJ whole genome shotgun (WGS) entry which is preliminary data.</text>
</comment>
<name>A0AB73T4R4_9FIRM</name>
<dbReference type="GO" id="GO:0006282">
    <property type="term" value="P:regulation of DNA repair"/>
    <property type="evidence" value="ECO:0007669"/>
    <property type="project" value="UniProtKB-UniRule"/>
</dbReference>
<evidence type="ECO:0000256" key="3">
    <source>
        <dbReference type="ARBA" id="ARBA00018111"/>
    </source>
</evidence>
<dbReference type="RefSeq" id="WP_109626151.1">
    <property type="nucleotide sequence ID" value="NZ_CABJAT010000005.1"/>
</dbReference>
<dbReference type="PANTHER" id="PTHR33602">
    <property type="entry name" value="REGULATORY PROTEIN RECX FAMILY PROTEIN"/>
    <property type="match status" value="1"/>
</dbReference>
<dbReference type="InterPro" id="IPR053925">
    <property type="entry name" value="RecX_HTH_3rd"/>
</dbReference>
<evidence type="ECO:0000256" key="5">
    <source>
        <dbReference type="HAMAP-Rule" id="MF_01114"/>
    </source>
</evidence>
<proteinExistence type="inferred from homology"/>
<keyword evidence="4 5" id="KW-0963">Cytoplasm</keyword>
<dbReference type="HAMAP" id="MF_01114">
    <property type="entry name" value="RecX"/>
    <property type="match status" value="1"/>
</dbReference>
<dbReference type="GO" id="GO:0005737">
    <property type="term" value="C:cytoplasm"/>
    <property type="evidence" value="ECO:0007669"/>
    <property type="project" value="UniProtKB-SubCell"/>
</dbReference>
<dbReference type="InterPro" id="IPR053924">
    <property type="entry name" value="RecX_HTH_2nd"/>
</dbReference>
<protein>
    <recommendedName>
        <fullName evidence="3 5">Regulatory protein RecX</fullName>
    </recommendedName>
</protein>
<feature type="domain" description="RecX first three-helical" evidence="8">
    <location>
        <begin position="66"/>
        <end position="105"/>
    </location>
</feature>
<evidence type="ECO:0000256" key="2">
    <source>
        <dbReference type="ARBA" id="ARBA00009695"/>
    </source>
</evidence>
<evidence type="ECO:0000313" key="10">
    <source>
        <dbReference type="Proteomes" id="UP000245412"/>
    </source>
</evidence>
<dbReference type="InterPro" id="IPR003783">
    <property type="entry name" value="Regulatory_RecX"/>
</dbReference>
<evidence type="ECO:0000259" key="6">
    <source>
        <dbReference type="Pfam" id="PF02631"/>
    </source>
</evidence>
<accession>A0AB73T4R4</accession>
<dbReference type="Pfam" id="PF21981">
    <property type="entry name" value="RecX_HTH3"/>
    <property type="match status" value="1"/>
</dbReference>
<evidence type="ECO:0000259" key="7">
    <source>
        <dbReference type="Pfam" id="PF21981"/>
    </source>
</evidence>
<sequence>MTVTDIIPVSAGKGRGTGGKYRVFIEGQLAFVLYRGELSRYGIEKDCELSEQAYDEILGEVLYKRARLRCMHLLESADKTEAQLRMKLQQGEYPKEVIESTIEWLIQKRYLDDERYADMYIEYNKEKKSRRQIEMELQRKGISGDKIENAFTGQELAAEDDLIREWLDKKHYDRENADAAAQRKMYGFLMRKGFSSPAVMKALRDR</sequence>
<dbReference type="EMBL" id="QGGY01000005">
    <property type="protein sequence ID" value="PWJ76082.1"/>
    <property type="molecule type" value="Genomic_DNA"/>
</dbReference>
<dbReference type="Pfam" id="PF02631">
    <property type="entry name" value="RecX_HTH2"/>
    <property type="match status" value="1"/>
</dbReference>
<reference evidence="9 10" key="1">
    <citation type="submission" date="2018-05" db="EMBL/GenBank/DDBJ databases">
        <authorList>
            <person name="Goeker M."/>
            <person name="Huntemann M."/>
            <person name="Clum A."/>
            <person name="Pillay M."/>
            <person name="Palaniappan K."/>
            <person name="Varghese N."/>
            <person name="Mikhailova N."/>
            <person name="Stamatis D."/>
            <person name="Reddy T."/>
            <person name="Daum C."/>
            <person name="Shapiro N."/>
            <person name="Ivanova N."/>
            <person name="Kyrpides N."/>
            <person name="Woyke T."/>
        </authorList>
    </citation>
    <scope>NUCLEOTIDE SEQUENCE [LARGE SCALE GENOMIC DNA]</scope>
    <source>
        <strain evidence="9 10">DSM 26524</strain>
    </source>
</reference>
<dbReference type="Gene3D" id="1.10.10.10">
    <property type="entry name" value="Winged helix-like DNA-binding domain superfamily/Winged helix DNA-binding domain"/>
    <property type="match status" value="3"/>
</dbReference>
<gene>
    <name evidence="5" type="primary">recX</name>
    <name evidence="9" type="ORF">C7383_105116</name>
</gene>
<feature type="domain" description="RecX third three-helical" evidence="7">
    <location>
        <begin position="159"/>
        <end position="203"/>
    </location>
</feature>
<organism evidence="9 10">
    <name type="scientific">Murimonas intestini</name>
    <dbReference type="NCBI Taxonomy" id="1337051"/>
    <lineage>
        <taxon>Bacteria</taxon>
        <taxon>Bacillati</taxon>
        <taxon>Bacillota</taxon>
        <taxon>Clostridia</taxon>
        <taxon>Lachnospirales</taxon>
        <taxon>Lachnospiraceae</taxon>
        <taxon>Murimonas</taxon>
    </lineage>
</organism>
<comment type="similarity">
    <text evidence="2 5">Belongs to the RecX family.</text>
</comment>
<dbReference type="PANTHER" id="PTHR33602:SF1">
    <property type="entry name" value="REGULATORY PROTEIN RECX FAMILY PROTEIN"/>
    <property type="match status" value="1"/>
</dbReference>
<dbReference type="Proteomes" id="UP000245412">
    <property type="component" value="Unassembled WGS sequence"/>
</dbReference>
<evidence type="ECO:0000256" key="1">
    <source>
        <dbReference type="ARBA" id="ARBA00004496"/>
    </source>
</evidence>
<evidence type="ECO:0000313" key="9">
    <source>
        <dbReference type="EMBL" id="PWJ76082.1"/>
    </source>
</evidence>
<evidence type="ECO:0000259" key="8">
    <source>
        <dbReference type="Pfam" id="PF21982"/>
    </source>
</evidence>
<feature type="domain" description="RecX second three-helical" evidence="6">
    <location>
        <begin position="112"/>
        <end position="150"/>
    </location>
</feature>
<comment type="function">
    <text evidence="5">Modulates RecA activity.</text>
</comment>
<dbReference type="Pfam" id="PF21982">
    <property type="entry name" value="RecX_HTH1"/>
    <property type="match status" value="1"/>
</dbReference>
<dbReference type="InterPro" id="IPR053926">
    <property type="entry name" value="RecX_HTH_1st"/>
</dbReference>
<dbReference type="InterPro" id="IPR036388">
    <property type="entry name" value="WH-like_DNA-bd_sf"/>
</dbReference>
<evidence type="ECO:0000256" key="4">
    <source>
        <dbReference type="ARBA" id="ARBA00022490"/>
    </source>
</evidence>
<comment type="subcellular location">
    <subcellularLocation>
        <location evidence="1 5">Cytoplasm</location>
    </subcellularLocation>
</comment>